<dbReference type="Proteomes" id="UP001567538">
    <property type="component" value="Unassembled WGS sequence"/>
</dbReference>
<dbReference type="EMBL" id="JBEAFC010000007">
    <property type="protein sequence ID" value="KAL1551020.1"/>
    <property type="molecule type" value="Genomic_DNA"/>
</dbReference>
<dbReference type="InterPro" id="IPR039615">
    <property type="entry name" value="PKS"/>
</dbReference>
<protein>
    <submittedName>
        <fullName evidence="2">Protein PHYTOCHROME KINASE SUBSTRATE 1-like</fullName>
    </submittedName>
</protein>
<feature type="region of interest" description="Disordered" evidence="1">
    <location>
        <begin position="87"/>
        <end position="121"/>
    </location>
</feature>
<sequence>MNTKLGSDPVSKMSMPVTLLTLPPKHPSEIIKNSTSSAASFTTHDRFFLGKKTSPDKEIDVFDARKYFDEGLHDTPKICTKNLPNHLHQQQQQLSKDVVVQTAAVEEDPPPPPTAALSIHSQSSWNSRSSLLRTSQQQLSKASKKSFLASIGCNCSCLTTSIISGRSKPGNKTNDLFTKREKQETERRSQKQVFGSPIHIKGNNCFNMDTNLTMVTWGAITPLSAAEELKIPSISSEMHNDSGSDASSDLFEIESLCIDNPFDPSACYAPSEASIEWSVVTASAADFSLLSDSDDISSTVQKSCTKKSGCNAKTAPFKEMPKIRPSILSGCKSQKAVNVAGDAQTKRRPLTPMTRFHDESKLSFDAKIRQNSLDHRVISQSRSATSAHLLCT</sequence>
<comment type="caution">
    <text evidence="2">The sequence shown here is derived from an EMBL/GenBank/DDBJ whole genome shotgun (WGS) entry which is preliminary data.</text>
</comment>
<dbReference type="PANTHER" id="PTHR33781">
    <property type="entry name" value="PROTEIN PHYTOCHROME KINASE SUBSTRATE 1-RELATED"/>
    <property type="match status" value="1"/>
</dbReference>
<evidence type="ECO:0000313" key="3">
    <source>
        <dbReference type="Proteomes" id="UP001567538"/>
    </source>
</evidence>
<reference evidence="2 3" key="1">
    <citation type="submission" date="2024-06" db="EMBL/GenBank/DDBJ databases">
        <title>A chromosome level genome sequence of Diviner's sage (Salvia divinorum).</title>
        <authorList>
            <person name="Ford S.A."/>
            <person name="Ro D.-K."/>
            <person name="Ness R.W."/>
            <person name="Phillips M.A."/>
        </authorList>
    </citation>
    <scope>NUCLEOTIDE SEQUENCE [LARGE SCALE GENOMIC DNA]</scope>
    <source>
        <strain evidence="2">SAF-2024a</strain>
        <tissue evidence="2">Leaf</tissue>
    </source>
</reference>
<dbReference type="PANTHER" id="PTHR33781:SF4">
    <property type="entry name" value="PROTEIN PHYTOCHROME KINASE SUBSTRATE 1"/>
    <property type="match status" value="1"/>
</dbReference>
<evidence type="ECO:0000313" key="2">
    <source>
        <dbReference type="EMBL" id="KAL1551020.1"/>
    </source>
</evidence>
<feature type="region of interest" description="Disordered" evidence="1">
    <location>
        <begin position="169"/>
        <end position="193"/>
    </location>
</feature>
<name>A0ABD1H3N5_SALDI</name>
<organism evidence="2 3">
    <name type="scientific">Salvia divinorum</name>
    <name type="common">Maria pastora</name>
    <name type="synonym">Diviner's sage</name>
    <dbReference type="NCBI Taxonomy" id="28513"/>
    <lineage>
        <taxon>Eukaryota</taxon>
        <taxon>Viridiplantae</taxon>
        <taxon>Streptophyta</taxon>
        <taxon>Embryophyta</taxon>
        <taxon>Tracheophyta</taxon>
        <taxon>Spermatophyta</taxon>
        <taxon>Magnoliopsida</taxon>
        <taxon>eudicotyledons</taxon>
        <taxon>Gunneridae</taxon>
        <taxon>Pentapetalae</taxon>
        <taxon>asterids</taxon>
        <taxon>lamiids</taxon>
        <taxon>Lamiales</taxon>
        <taxon>Lamiaceae</taxon>
        <taxon>Nepetoideae</taxon>
        <taxon>Mentheae</taxon>
        <taxon>Salviinae</taxon>
        <taxon>Salvia</taxon>
        <taxon>Salvia subgen. Calosphace</taxon>
    </lineage>
</organism>
<gene>
    <name evidence="2" type="ORF">AAHA92_18912</name>
</gene>
<dbReference type="AlphaFoldDB" id="A0ABD1H3N5"/>
<feature type="compositionally biased region" description="Basic and acidic residues" evidence="1">
    <location>
        <begin position="177"/>
        <end position="189"/>
    </location>
</feature>
<keyword evidence="3" id="KW-1185">Reference proteome</keyword>
<accession>A0ABD1H3N5</accession>
<evidence type="ECO:0000256" key="1">
    <source>
        <dbReference type="SAM" id="MobiDB-lite"/>
    </source>
</evidence>
<proteinExistence type="predicted"/>